<dbReference type="EMBL" id="CP063310">
    <property type="protein sequence ID" value="QOS69018.1"/>
    <property type="molecule type" value="Genomic_DNA"/>
</dbReference>
<evidence type="ECO:0000313" key="2">
    <source>
        <dbReference type="EMBL" id="QOS69018.1"/>
    </source>
</evidence>
<dbReference type="KEGG" id="egd:GS424_003990"/>
<dbReference type="Proteomes" id="UP000478463">
    <property type="component" value="Chromosome"/>
</dbReference>
<evidence type="ECO:0000313" key="3">
    <source>
        <dbReference type="Proteomes" id="UP000478463"/>
    </source>
</evidence>
<dbReference type="SUPFAM" id="SSF52980">
    <property type="entry name" value="Restriction endonuclease-like"/>
    <property type="match status" value="1"/>
</dbReference>
<organism evidence="2 3">
    <name type="scientific">Eggerthella guodeyinii</name>
    <dbReference type="NCBI Taxonomy" id="2690837"/>
    <lineage>
        <taxon>Bacteria</taxon>
        <taxon>Bacillati</taxon>
        <taxon>Actinomycetota</taxon>
        <taxon>Coriobacteriia</taxon>
        <taxon>Eggerthellales</taxon>
        <taxon>Eggerthellaceae</taxon>
        <taxon>Eggerthella</taxon>
    </lineage>
</organism>
<proteinExistence type="predicted"/>
<feature type="domain" description="DUF559" evidence="1">
    <location>
        <begin position="225"/>
        <end position="272"/>
    </location>
</feature>
<dbReference type="InterPro" id="IPR007569">
    <property type="entry name" value="DUF559"/>
</dbReference>
<evidence type="ECO:0000259" key="1">
    <source>
        <dbReference type="Pfam" id="PF04480"/>
    </source>
</evidence>
<name>A0A7M2A094_9ACTN</name>
<protein>
    <submittedName>
        <fullName evidence="2">DUF559 domain-containing protein</fullName>
    </submittedName>
</protein>
<gene>
    <name evidence="2" type="ORF">GS424_003990</name>
</gene>
<dbReference type="Pfam" id="PF04480">
    <property type="entry name" value="DUF559"/>
    <property type="match status" value="1"/>
</dbReference>
<dbReference type="RefSeq" id="WP_193666545.1">
    <property type="nucleotide sequence ID" value="NZ_CP063310.1"/>
</dbReference>
<dbReference type="InterPro" id="IPR011335">
    <property type="entry name" value="Restrct_endonuc-II-like"/>
</dbReference>
<sequence>MDMVIGYDSALDYWRTVGPNFLRGYEDRQTATRRARRALASSKVPRLSEGNRRPAGCALPVTALVGDASCRTSTASVVARIYPDVPERSFIDAGNGFLVSTPEFCFLQMANRLSVTQLMMLGYELCGTYILVDKGPAPRRDAPLTTVAKLRAFAEGAPNARGRKKALRALRSVLDRSASPMESVLAMLLSLPYSLGGYGLAQPSLNFRVDVPPRFRKLADRTYCACDLCWPEARLAVEYDSRLHHADPERQESDARRRSTLTSLGFTVVTVSRAQAMDSGSFNRLAHQLAKLLGKRLRYVDPGFTHTHLALRDELLEAVGMHAS</sequence>
<dbReference type="Gene3D" id="3.40.960.10">
    <property type="entry name" value="VSR Endonuclease"/>
    <property type="match status" value="1"/>
</dbReference>
<reference evidence="2 3" key="1">
    <citation type="submission" date="2020-10" db="EMBL/GenBank/DDBJ databases">
        <title>Eggerthella sp. nov., isolated from human feces.</title>
        <authorList>
            <person name="Yajun G."/>
        </authorList>
    </citation>
    <scope>NUCLEOTIDE SEQUENCE [LARGE SCALE GENOMIC DNA]</scope>
    <source>
        <strain evidence="2 3">HF-1101</strain>
    </source>
</reference>
<accession>A0A7M2A094</accession>
<dbReference type="AlphaFoldDB" id="A0A7M2A094"/>